<keyword evidence="3" id="KW-1185">Reference proteome</keyword>
<organism evidence="2 3">
    <name type="scientific">Cuscuta campestris</name>
    <dbReference type="NCBI Taxonomy" id="132261"/>
    <lineage>
        <taxon>Eukaryota</taxon>
        <taxon>Viridiplantae</taxon>
        <taxon>Streptophyta</taxon>
        <taxon>Embryophyta</taxon>
        <taxon>Tracheophyta</taxon>
        <taxon>Spermatophyta</taxon>
        <taxon>Magnoliopsida</taxon>
        <taxon>eudicotyledons</taxon>
        <taxon>Gunneridae</taxon>
        <taxon>Pentapetalae</taxon>
        <taxon>asterids</taxon>
        <taxon>lamiids</taxon>
        <taxon>Solanales</taxon>
        <taxon>Convolvulaceae</taxon>
        <taxon>Cuscuteae</taxon>
        <taxon>Cuscuta</taxon>
        <taxon>Cuscuta subgen. Grammica</taxon>
        <taxon>Cuscuta sect. Cleistogrammica</taxon>
    </lineage>
</organism>
<evidence type="ECO:0000256" key="1">
    <source>
        <dbReference type="SAM" id="MobiDB-lite"/>
    </source>
</evidence>
<dbReference type="EMBL" id="OOIL02001116">
    <property type="protein sequence ID" value="VFQ72835.1"/>
    <property type="molecule type" value="Genomic_DNA"/>
</dbReference>
<name>A0A484L8T6_9ASTE</name>
<dbReference type="OrthoDB" id="1898570at2759"/>
<dbReference type="Proteomes" id="UP000595140">
    <property type="component" value="Unassembled WGS sequence"/>
</dbReference>
<reference evidence="2 3" key="1">
    <citation type="submission" date="2018-04" db="EMBL/GenBank/DDBJ databases">
        <authorList>
            <person name="Vogel A."/>
        </authorList>
    </citation>
    <scope>NUCLEOTIDE SEQUENCE [LARGE SCALE GENOMIC DNA]</scope>
</reference>
<evidence type="ECO:0000313" key="3">
    <source>
        <dbReference type="Proteomes" id="UP000595140"/>
    </source>
</evidence>
<accession>A0A484L8T6</accession>
<evidence type="ECO:0000313" key="2">
    <source>
        <dbReference type="EMBL" id="VFQ72835.1"/>
    </source>
</evidence>
<sequence length="159" mass="17999">MLLAIEDVNGSKETEYDSDEMTLIKRKRSKDTCNSSRTEMAKNAPNMSASSLPSSKILKKPRAVTVKPSCEKNPGNTSSSRAPPALLPQNSPEPVTPRPPERRWPCYGWIESDDEDEPELMYFPPVRPADRPSRFSYFKTGTNNEGRRPSRWDQKPETV</sequence>
<feature type="compositionally biased region" description="Basic and acidic residues" evidence="1">
    <location>
        <begin position="145"/>
        <end position="159"/>
    </location>
</feature>
<dbReference type="AlphaFoldDB" id="A0A484L8T6"/>
<gene>
    <name evidence="2" type="ORF">CCAM_LOCUS14611</name>
</gene>
<proteinExistence type="predicted"/>
<protein>
    <submittedName>
        <fullName evidence="2">Uncharacterized protein</fullName>
    </submittedName>
</protein>
<feature type="region of interest" description="Disordered" evidence="1">
    <location>
        <begin position="1"/>
        <end position="159"/>
    </location>
</feature>